<dbReference type="OMA" id="KDWAPLR"/>
<evidence type="ECO:0000313" key="1">
    <source>
        <dbReference type="EMBL" id="KAF5853546.1"/>
    </source>
</evidence>
<gene>
    <name evidence="1" type="ORF">GGP41_002166</name>
</gene>
<dbReference type="EMBL" id="WNKQ01000002">
    <property type="protein sequence ID" value="KAF5853546.1"/>
    <property type="molecule type" value="Genomic_DNA"/>
</dbReference>
<dbReference type="InterPro" id="IPR018531">
    <property type="entry name" value="DUF1993"/>
</dbReference>
<reference evidence="1" key="1">
    <citation type="submission" date="2019-11" db="EMBL/GenBank/DDBJ databases">
        <title>Bipolaris sorokiniana Genome sequencing.</title>
        <authorList>
            <person name="Wang H."/>
        </authorList>
    </citation>
    <scope>NUCLEOTIDE SEQUENCE</scope>
</reference>
<dbReference type="Pfam" id="PF09351">
    <property type="entry name" value="DUF1993"/>
    <property type="match status" value="1"/>
</dbReference>
<comment type="caution">
    <text evidence="1">The sequence shown here is derived from an EMBL/GenBank/DDBJ whole genome shotgun (WGS) entry which is preliminary data.</text>
</comment>
<dbReference type="Gene3D" id="1.20.120.450">
    <property type="entry name" value="dinb family like domain"/>
    <property type="match status" value="1"/>
</dbReference>
<dbReference type="InterPro" id="IPR034660">
    <property type="entry name" value="DinB/YfiT-like"/>
</dbReference>
<protein>
    <submittedName>
        <fullName evidence="1">Uncharacterized protein</fullName>
    </submittedName>
</protein>
<dbReference type="PANTHER" id="PTHR36922:SF1">
    <property type="entry name" value="DUF1993 DOMAIN-CONTAINING PROTEIN"/>
    <property type="match status" value="1"/>
</dbReference>
<accession>A0A8H6DYY4</accession>
<dbReference type="AlphaFoldDB" id="A0A8H6DYY4"/>
<name>A0A8H6DYY4_COCSA</name>
<dbReference type="Proteomes" id="UP000624244">
    <property type="component" value="Unassembled WGS sequence"/>
</dbReference>
<organism evidence="1 2">
    <name type="scientific">Cochliobolus sativus</name>
    <name type="common">Common root rot and spot blotch fungus</name>
    <name type="synonym">Bipolaris sorokiniana</name>
    <dbReference type="NCBI Taxonomy" id="45130"/>
    <lineage>
        <taxon>Eukaryota</taxon>
        <taxon>Fungi</taxon>
        <taxon>Dikarya</taxon>
        <taxon>Ascomycota</taxon>
        <taxon>Pezizomycotina</taxon>
        <taxon>Dothideomycetes</taxon>
        <taxon>Pleosporomycetidae</taxon>
        <taxon>Pleosporales</taxon>
        <taxon>Pleosporineae</taxon>
        <taxon>Pleosporaceae</taxon>
        <taxon>Bipolaris</taxon>
    </lineage>
</organism>
<dbReference type="SUPFAM" id="SSF109854">
    <property type="entry name" value="DinB/YfiT-like putative metalloenzymes"/>
    <property type="match status" value="1"/>
</dbReference>
<sequence>MSASLTFYDATVPVMCGISKSAIGFLTAAKEELSKENANLPSESEVLNAQLGDMLPFRMQPIILSKFQLVGIQSLKLAAESATAPNLDPSAFSSFDDVISFFKQLLAVLEAVEAKAYNESADKGLDVEIGPKTLHMSTLTSFTNDFVVPNSFFHLNAMYMLLRSKGFNLGKSTYIGGFMSEQSLKDWAPLRA</sequence>
<proteinExistence type="predicted"/>
<evidence type="ECO:0000313" key="2">
    <source>
        <dbReference type="Proteomes" id="UP000624244"/>
    </source>
</evidence>
<dbReference type="PANTHER" id="PTHR36922">
    <property type="entry name" value="BLL2446 PROTEIN"/>
    <property type="match status" value="1"/>
</dbReference>